<organism evidence="2 3">
    <name type="scientific">Dactylellina haptotyla (strain CBS 200.50)</name>
    <name type="common">Nematode-trapping fungus</name>
    <name type="synonym">Monacrosporium haptotylum</name>
    <dbReference type="NCBI Taxonomy" id="1284197"/>
    <lineage>
        <taxon>Eukaryota</taxon>
        <taxon>Fungi</taxon>
        <taxon>Dikarya</taxon>
        <taxon>Ascomycota</taxon>
        <taxon>Pezizomycotina</taxon>
        <taxon>Orbiliomycetes</taxon>
        <taxon>Orbiliales</taxon>
        <taxon>Orbiliaceae</taxon>
        <taxon>Dactylellina</taxon>
    </lineage>
</organism>
<proteinExistence type="predicted"/>
<protein>
    <submittedName>
        <fullName evidence="2">Uncharacterized protein</fullName>
    </submittedName>
</protein>
<evidence type="ECO:0000313" key="2">
    <source>
        <dbReference type="EMBL" id="EPS35107.1"/>
    </source>
</evidence>
<sequence>MYFSGRPNQSRVIALAVVLLLTPWLYRFSEGRFFIPTRETNESWEQKTIDISEPTEIPSPTSKTQSSSNPTLPEQSMIKSPPVDWASKHHEKTIVIGKIKTEDATWVQTHLSDWRPAIYAVDDQDDTDYLHVSVNKGRESMPYLTYLIDYYDDLSDINIFLHAHEDGWPRAWHNEPQSENYSAVRMLQLLRLDNVRERGYVNLRCNGIPGCPGELHPNRKKFDKGAIEPGWKKLWFHMYGNTSYPTAVGVGCCAQFAVTRDKVREEPKEFYIKLMDWLLTTDSDDPSRVFEYFWHILFGMPLVHCETDYNACICRTYDCGADKKRSIDLFNNLA</sequence>
<accession>S8BIM2</accession>
<dbReference type="eggNOG" id="ENOG502SB7A">
    <property type="taxonomic scope" value="Eukaryota"/>
</dbReference>
<dbReference type="InterPro" id="IPR021838">
    <property type="entry name" value="DUF3431"/>
</dbReference>
<dbReference type="PANTHER" id="PTHR37490">
    <property type="entry name" value="EXPRESSED PROTEIN"/>
    <property type="match status" value="1"/>
</dbReference>
<dbReference type="HOGENOM" id="CLU_031559_0_0_1"/>
<evidence type="ECO:0000313" key="3">
    <source>
        <dbReference type="Proteomes" id="UP000015100"/>
    </source>
</evidence>
<dbReference type="Pfam" id="PF11913">
    <property type="entry name" value="DUF3431"/>
    <property type="match status" value="1"/>
</dbReference>
<name>S8BIM2_DACHA</name>
<keyword evidence="3" id="KW-1185">Reference proteome</keyword>
<dbReference type="PANTHER" id="PTHR37490:SF3">
    <property type="entry name" value="DUF3431 DOMAIN CONTAINING PROTEIN"/>
    <property type="match status" value="1"/>
</dbReference>
<dbReference type="OrthoDB" id="426718at2759"/>
<reference evidence="2 3" key="1">
    <citation type="journal article" date="2013" name="PLoS Genet.">
        <title>Genomic mechanisms accounting for the adaptation to parasitism in nematode-trapping fungi.</title>
        <authorList>
            <person name="Meerupati T."/>
            <person name="Andersson K.M."/>
            <person name="Friman E."/>
            <person name="Kumar D."/>
            <person name="Tunlid A."/>
            <person name="Ahren D."/>
        </authorList>
    </citation>
    <scope>NUCLEOTIDE SEQUENCE [LARGE SCALE GENOMIC DNA]</scope>
    <source>
        <strain evidence="2 3">CBS 200.50</strain>
    </source>
</reference>
<dbReference type="Proteomes" id="UP000015100">
    <property type="component" value="Unassembled WGS sequence"/>
</dbReference>
<dbReference type="STRING" id="1284197.S8BIM2"/>
<dbReference type="AlphaFoldDB" id="S8BIM2"/>
<evidence type="ECO:0000256" key="1">
    <source>
        <dbReference type="SAM" id="MobiDB-lite"/>
    </source>
</evidence>
<gene>
    <name evidence="2" type="ORF">H072_11569</name>
</gene>
<comment type="caution">
    <text evidence="2">The sequence shown here is derived from an EMBL/GenBank/DDBJ whole genome shotgun (WGS) entry which is preliminary data.</text>
</comment>
<feature type="compositionally biased region" description="Polar residues" evidence="1">
    <location>
        <begin position="58"/>
        <end position="78"/>
    </location>
</feature>
<feature type="region of interest" description="Disordered" evidence="1">
    <location>
        <begin position="44"/>
        <end position="81"/>
    </location>
</feature>
<dbReference type="EMBL" id="AQGS01001233">
    <property type="protein sequence ID" value="EPS35107.1"/>
    <property type="molecule type" value="Genomic_DNA"/>
</dbReference>
<reference evidence="3" key="2">
    <citation type="submission" date="2013-04" db="EMBL/GenBank/DDBJ databases">
        <title>Genomic mechanisms accounting for the adaptation to parasitism in nematode-trapping fungi.</title>
        <authorList>
            <person name="Ahren D.G."/>
        </authorList>
    </citation>
    <scope>NUCLEOTIDE SEQUENCE [LARGE SCALE GENOMIC DNA]</scope>
    <source>
        <strain evidence="3">CBS 200.50</strain>
    </source>
</reference>
<dbReference type="OMA" id="PINKGRE"/>